<gene>
    <name evidence="1" type="ORF">C8R21_11221</name>
</gene>
<evidence type="ECO:0000313" key="1">
    <source>
        <dbReference type="EMBL" id="PTQ80983.1"/>
    </source>
</evidence>
<proteinExistence type="predicted"/>
<sequence>MKSRQADEQRNTNVQLRHASYNLVYLTSKYIGENESAELY</sequence>
<dbReference type="EMBL" id="QAOK01000012">
    <property type="protein sequence ID" value="PTQ80983.1"/>
    <property type="molecule type" value="Genomic_DNA"/>
</dbReference>
<dbReference type="Proteomes" id="UP000244152">
    <property type="component" value="Unassembled WGS sequence"/>
</dbReference>
<dbReference type="AlphaFoldDB" id="A0A2T5IAX3"/>
<accession>A0A2T5IAX3</accession>
<name>A0A2T5IAX3_9PROT</name>
<organism evidence="1 2">
    <name type="scientific">Nitrosospira multiformis</name>
    <dbReference type="NCBI Taxonomy" id="1231"/>
    <lineage>
        <taxon>Bacteria</taxon>
        <taxon>Pseudomonadati</taxon>
        <taxon>Pseudomonadota</taxon>
        <taxon>Betaproteobacteria</taxon>
        <taxon>Nitrosomonadales</taxon>
        <taxon>Nitrosomonadaceae</taxon>
        <taxon>Nitrosospira</taxon>
    </lineage>
</organism>
<protein>
    <submittedName>
        <fullName evidence="1">Uncharacterized protein</fullName>
    </submittedName>
</protein>
<reference evidence="1 2" key="1">
    <citation type="submission" date="2018-04" db="EMBL/GenBank/DDBJ databases">
        <title>Active sludge and wastewater microbial communities from Klosterneuburg, Austria.</title>
        <authorList>
            <person name="Wagner M."/>
        </authorList>
    </citation>
    <scope>NUCLEOTIDE SEQUENCE [LARGE SCALE GENOMIC DNA]</scope>
    <source>
        <strain evidence="1 2">Nl12</strain>
    </source>
</reference>
<evidence type="ECO:0000313" key="2">
    <source>
        <dbReference type="Proteomes" id="UP000244152"/>
    </source>
</evidence>
<comment type="caution">
    <text evidence="1">The sequence shown here is derived from an EMBL/GenBank/DDBJ whole genome shotgun (WGS) entry which is preliminary data.</text>
</comment>